<name>A0A8J2H602_COTCN</name>
<dbReference type="EMBL" id="CAJNRD030001117">
    <property type="protein sequence ID" value="CAG5077645.1"/>
    <property type="molecule type" value="Genomic_DNA"/>
</dbReference>
<dbReference type="AlphaFoldDB" id="A0A8J2H602"/>
<sequence>MTTPERRDELQTNRSYWCDCHACINNWNPGHVLPSAETNYLIYLFINYQLLFQQNKLPKEVAKKISVFFSVCPVQILKQNSQDYDTISPEEINKLMSRIFEVINLIGRYDIYPCEEISQGKSLLYSITRWILCYQSPIES</sequence>
<protein>
    <submittedName>
        <fullName evidence="1">Uncharacterized protein</fullName>
    </submittedName>
</protein>
<reference evidence="1" key="1">
    <citation type="submission" date="2021-04" db="EMBL/GenBank/DDBJ databases">
        <authorList>
            <person name="Chebbi M.A.C M."/>
        </authorList>
    </citation>
    <scope>NUCLEOTIDE SEQUENCE</scope>
</reference>
<dbReference type="OrthoDB" id="62495at2759"/>
<evidence type="ECO:0000313" key="1">
    <source>
        <dbReference type="EMBL" id="CAG5077645.1"/>
    </source>
</evidence>
<evidence type="ECO:0000313" key="2">
    <source>
        <dbReference type="Proteomes" id="UP000786811"/>
    </source>
</evidence>
<gene>
    <name evidence="1" type="ORF">HICCMSTLAB_LOCUS2521</name>
</gene>
<proteinExistence type="predicted"/>
<organism evidence="1 2">
    <name type="scientific">Cotesia congregata</name>
    <name type="common">Parasitoid wasp</name>
    <name type="synonym">Apanteles congregatus</name>
    <dbReference type="NCBI Taxonomy" id="51543"/>
    <lineage>
        <taxon>Eukaryota</taxon>
        <taxon>Metazoa</taxon>
        <taxon>Ecdysozoa</taxon>
        <taxon>Arthropoda</taxon>
        <taxon>Hexapoda</taxon>
        <taxon>Insecta</taxon>
        <taxon>Pterygota</taxon>
        <taxon>Neoptera</taxon>
        <taxon>Endopterygota</taxon>
        <taxon>Hymenoptera</taxon>
        <taxon>Apocrita</taxon>
        <taxon>Ichneumonoidea</taxon>
        <taxon>Braconidae</taxon>
        <taxon>Microgastrinae</taxon>
        <taxon>Cotesia</taxon>
    </lineage>
</organism>
<keyword evidence="2" id="KW-1185">Reference proteome</keyword>
<accession>A0A8J2H602</accession>
<dbReference type="Proteomes" id="UP000786811">
    <property type="component" value="Unassembled WGS sequence"/>
</dbReference>
<comment type="caution">
    <text evidence="1">The sequence shown here is derived from an EMBL/GenBank/DDBJ whole genome shotgun (WGS) entry which is preliminary data.</text>
</comment>